<evidence type="ECO:0000256" key="6">
    <source>
        <dbReference type="SAM" id="MobiDB-lite"/>
    </source>
</evidence>
<dbReference type="RefSeq" id="WP_345418135.1">
    <property type="nucleotide sequence ID" value="NZ_BAABGT010000036.1"/>
</dbReference>
<dbReference type="InterPro" id="IPR000638">
    <property type="entry name" value="Gas-vesicle_GvpA-like"/>
</dbReference>
<feature type="region of interest" description="Disordered" evidence="6">
    <location>
        <begin position="120"/>
        <end position="147"/>
    </location>
</feature>
<keyword evidence="8" id="KW-1185">Reference proteome</keyword>
<comment type="caution">
    <text evidence="7">The sequence shown here is derived from an EMBL/GenBank/DDBJ whole genome shotgun (WGS) entry which is preliminary data.</text>
</comment>
<comment type="similarity">
    <text evidence="3 4 5">Belongs to the gas vesicle GvpA family.</text>
</comment>
<dbReference type="PROSITE" id="PS00234">
    <property type="entry name" value="GAS_VESICLE_A_1"/>
    <property type="match status" value="1"/>
</dbReference>
<dbReference type="Proteomes" id="UP001501598">
    <property type="component" value="Unassembled WGS sequence"/>
</dbReference>
<name>A0ABP8RTA0_9PSEU</name>
<comment type="subunit">
    <text evidence="4 5">The gas vesicle shell is 2 nm thick and consists of a single layer of this protein. It forms helical ribs nearly perpendicular to the long axis of the vesicle.</text>
</comment>
<evidence type="ECO:0000256" key="5">
    <source>
        <dbReference type="RuleBase" id="RU000632"/>
    </source>
</evidence>
<protein>
    <recommendedName>
        <fullName evidence="4">Gas vesicle protein A</fullName>
        <shortName evidence="4">GVP</shortName>
    </recommendedName>
</protein>
<dbReference type="InterPro" id="IPR047870">
    <property type="entry name" value="Gas_vesicle_GvpA"/>
</dbReference>
<comment type="subcellular location">
    <subcellularLocation>
        <location evidence="2 4 5">Gas vesicle shell</location>
    </subcellularLocation>
</comment>
<evidence type="ECO:0000256" key="4">
    <source>
        <dbReference type="HAMAP-Rule" id="MF_00576"/>
    </source>
</evidence>
<evidence type="ECO:0000313" key="8">
    <source>
        <dbReference type="Proteomes" id="UP001501598"/>
    </source>
</evidence>
<dbReference type="EMBL" id="BAABGT010000036">
    <property type="protein sequence ID" value="GAA4547296.1"/>
    <property type="molecule type" value="Genomic_DNA"/>
</dbReference>
<sequence>MTMATQTQGGGGGYVDRGSGGGGGSGLADVVELILDKGLVIDVFVRVSLVGIEILTIDARIVVASVDTFLRFAEATNRLDLYGKGKGGKDITELTQGIMEGGAKGKTSGALDAAVDKVGELLGGNSDEEREEAPRRRPRQRTREREA</sequence>
<keyword evidence="1 4" id="KW-0304">Gas vesicle</keyword>
<evidence type="ECO:0000256" key="2">
    <source>
        <dbReference type="ARBA" id="ARBA00035629"/>
    </source>
</evidence>
<dbReference type="HAMAP" id="MF_00576">
    <property type="entry name" value="Gas_vesicle_A"/>
    <property type="match status" value="1"/>
</dbReference>
<accession>A0ABP8RTA0</accession>
<proteinExistence type="inferred from homology"/>
<gene>
    <name evidence="4" type="primary">gvpA</name>
    <name evidence="7" type="ORF">GCM10023175_31270</name>
</gene>
<dbReference type="InterPro" id="IPR050530">
    <property type="entry name" value="GvpA"/>
</dbReference>
<dbReference type="PANTHER" id="PTHR35344:SF4">
    <property type="entry name" value="GAS VESICLE PROTEIN A1"/>
    <property type="match status" value="1"/>
</dbReference>
<reference evidence="8" key="1">
    <citation type="journal article" date="2019" name="Int. J. Syst. Evol. Microbiol.">
        <title>The Global Catalogue of Microorganisms (GCM) 10K type strain sequencing project: providing services to taxonomists for standard genome sequencing and annotation.</title>
        <authorList>
            <consortium name="The Broad Institute Genomics Platform"/>
            <consortium name="The Broad Institute Genome Sequencing Center for Infectious Disease"/>
            <person name="Wu L."/>
            <person name="Ma J."/>
        </authorList>
    </citation>
    <scope>NUCLEOTIDE SEQUENCE [LARGE SCALE GENOMIC DNA]</scope>
    <source>
        <strain evidence="8">JCM 17906</strain>
    </source>
</reference>
<dbReference type="Pfam" id="PF00741">
    <property type="entry name" value="Gas_vesicle"/>
    <property type="match status" value="1"/>
</dbReference>
<dbReference type="NCBIfam" id="NF006872">
    <property type="entry name" value="PRK09368.1"/>
    <property type="match status" value="1"/>
</dbReference>
<dbReference type="InterPro" id="IPR018493">
    <property type="entry name" value="GvpA-like_CS"/>
</dbReference>
<evidence type="ECO:0000313" key="7">
    <source>
        <dbReference type="EMBL" id="GAA4547296.1"/>
    </source>
</evidence>
<dbReference type="PROSITE" id="PS00669">
    <property type="entry name" value="GAS_VESICLE_A_2"/>
    <property type="match status" value="1"/>
</dbReference>
<comment type="function">
    <text evidence="4 5">Gas vesicles are hollow, gas filled proteinaceous nanostructures found in some microorganisms. During planktonic growth they allow positioning of the organism at a favorable depth for light or nutrient acquisition. GvpA forms the protein shell.</text>
</comment>
<evidence type="ECO:0000256" key="1">
    <source>
        <dbReference type="ARBA" id="ARBA00022987"/>
    </source>
</evidence>
<organism evidence="7 8">
    <name type="scientific">Pseudonocardia xishanensis</name>
    <dbReference type="NCBI Taxonomy" id="630995"/>
    <lineage>
        <taxon>Bacteria</taxon>
        <taxon>Bacillati</taxon>
        <taxon>Actinomycetota</taxon>
        <taxon>Actinomycetes</taxon>
        <taxon>Pseudonocardiales</taxon>
        <taxon>Pseudonocardiaceae</taxon>
        <taxon>Pseudonocardia</taxon>
    </lineage>
</organism>
<evidence type="ECO:0000256" key="3">
    <source>
        <dbReference type="ARBA" id="ARBA00035646"/>
    </source>
</evidence>
<dbReference type="PANTHER" id="PTHR35344">
    <property type="entry name" value="GAS VESICLE STRUCTURAL PROTEIN 2-RELATED"/>
    <property type="match status" value="1"/>
</dbReference>